<comment type="caution">
    <text evidence="3">The sequence shown here is derived from an EMBL/GenBank/DDBJ whole genome shotgun (WGS) entry which is preliminary data.</text>
</comment>
<dbReference type="Pfam" id="PF13181">
    <property type="entry name" value="TPR_8"/>
    <property type="match status" value="1"/>
</dbReference>
<evidence type="ECO:0000313" key="3">
    <source>
        <dbReference type="EMBL" id="EQD79344.1"/>
    </source>
</evidence>
<dbReference type="PANTHER" id="PTHR44858:SF1">
    <property type="entry name" value="UDP-N-ACETYLGLUCOSAMINE--PEPTIDE N-ACETYLGLUCOSAMINYLTRANSFERASE SPINDLY-RELATED"/>
    <property type="match status" value="1"/>
</dbReference>
<dbReference type="PANTHER" id="PTHR44858">
    <property type="entry name" value="TETRATRICOPEPTIDE REPEAT PROTEIN 6"/>
    <property type="match status" value="1"/>
</dbReference>
<keyword evidence="1" id="KW-0677">Repeat</keyword>
<dbReference type="AlphaFoldDB" id="T1DD18"/>
<dbReference type="InterPro" id="IPR011990">
    <property type="entry name" value="TPR-like_helical_dom_sf"/>
</dbReference>
<reference evidence="3" key="2">
    <citation type="journal article" date="2014" name="ISME J.">
        <title>Microbial stratification in low pH oxic and suboxic macroscopic growths along an acid mine drainage.</title>
        <authorList>
            <person name="Mendez-Garcia C."/>
            <person name="Mesa V."/>
            <person name="Sprenger R.R."/>
            <person name="Richter M."/>
            <person name="Diez M.S."/>
            <person name="Solano J."/>
            <person name="Bargiela R."/>
            <person name="Golyshina O.V."/>
            <person name="Manteca A."/>
            <person name="Ramos J.L."/>
            <person name="Gallego J.R."/>
            <person name="Llorente I."/>
            <person name="Martins Dos Santos V.A."/>
            <person name="Jensen O.N."/>
            <person name="Pelaez A.I."/>
            <person name="Sanchez J."/>
            <person name="Ferrer M."/>
        </authorList>
    </citation>
    <scope>NUCLEOTIDE SEQUENCE</scope>
</reference>
<dbReference type="SUPFAM" id="SSF48452">
    <property type="entry name" value="TPR-like"/>
    <property type="match status" value="1"/>
</dbReference>
<gene>
    <name evidence="3" type="ORF">B1A_01788</name>
</gene>
<accession>T1DD18</accession>
<reference evidence="3" key="1">
    <citation type="submission" date="2013-08" db="EMBL/GenBank/DDBJ databases">
        <authorList>
            <person name="Mendez C."/>
            <person name="Richter M."/>
            <person name="Ferrer M."/>
            <person name="Sanchez J."/>
        </authorList>
    </citation>
    <scope>NUCLEOTIDE SEQUENCE</scope>
</reference>
<protein>
    <submittedName>
        <fullName evidence="3">TPR repeat-containing protein</fullName>
    </submittedName>
</protein>
<dbReference type="InterPro" id="IPR019734">
    <property type="entry name" value="TPR_rpt"/>
</dbReference>
<keyword evidence="2" id="KW-0802">TPR repeat</keyword>
<proteinExistence type="predicted"/>
<sequence>MNKHQDALTDYTEAVRLNSMDQIFVYRRYELLMVMEKIDEALKDIETAISLVPNNYNYHLIKAETLAKMGHKKEALEAFEEASSYISQPELIEEKRKELEKLL</sequence>
<organism evidence="3">
    <name type="scientific">mine drainage metagenome</name>
    <dbReference type="NCBI Taxonomy" id="410659"/>
    <lineage>
        <taxon>unclassified sequences</taxon>
        <taxon>metagenomes</taxon>
        <taxon>ecological metagenomes</taxon>
    </lineage>
</organism>
<name>T1DD18_9ZZZZ</name>
<dbReference type="Gene3D" id="1.25.40.10">
    <property type="entry name" value="Tetratricopeptide repeat domain"/>
    <property type="match status" value="1"/>
</dbReference>
<evidence type="ECO:0000256" key="1">
    <source>
        <dbReference type="ARBA" id="ARBA00022737"/>
    </source>
</evidence>
<evidence type="ECO:0000256" key="2">
    <source>
        <dbReference type="ARBA" id="ARBA00022803"/>
    </source>
</evidence>
<dbReference type="InterPro" id="IPR050498">
    <property type="entry name" value="Ycf3"/>
</dbReference>
<dbReference type="EMBL" id="AUZX01001344">
    <property type="protein sequence ID" value="EQD79344.1"/>
    <property type="molecule type" value="Genomic_DNA"/>
</dbReference>